<dbReference type="AlphaFoldDB" id="A0A916ZC89"/>
<comment type="caution">
    <text evidence="9">The sequence shown here is derived from an EMBL/GenBank/DDBJ whole genome shotgun (WGS) entry which is preliminary data.</text>
</comment>
<dbReference type="PANTHER" id="PTHR42718">
    <property type="entry name" value="MAJOR FACILITATOR SUPERFAMILY MULTIDRUG TRANSPORTER MFSC"/>
    <property type="match status" value="1"/>
</dbReference>
<evidence type="ECO:0000259" key="8">
    <source>
        <dbReference type="PROSITE" id="PS50850"/>
    </source>
</evidence>
<keyword evidence="2" id="KW-0813">Transport</keyword>
<evidence type="ECO:0000256" key="7">
    <source>
        <dbReference type="SAM" id="Phobius"/>
    </source>
</evidence>
<reference evidence="9" key="2">
    <citation type="submission" date="2020-09" db="EMBL/GenBank/DDBJ databases">
        <authorList>
            <person name="Sun Q."/>
            <person name="Zhou Y."/>
        </authorList>
    </citation>
    <scope>NUCLEOTIDE SEQUENCE</scope>
    <source>
        <strain evidence="9">CGMCC 1.15178</strain>
    </source>
</reference>
<feature type="transmembrane region" description="Helical" evidence="7">
    <location>
        <begin position="111"/>
        <end position="132"/>
    </location>
</feature>
<feature type="transmembrane region" description="Helical" evidence="7">
    <location>
        <begin position="170"/>
        <end position="189"/>
    </location>
</feature>
<dbReference type="InterPro" id="IPR020846">
    <property type="entry name" value="MFS_dom"/>
</dbReference>
<name>A0A916ZC89_9BACL</name>
<dbReference type="SUPFAM" id="SSF103473">
    <property type="entry name" value="MFS general substrate transporter"/>
    <property type="match status" value="1"/>
</dbReference>
<dbReference type="NCBIfam" id="TIGR00711">
    <property type="entry name" value="efflux_EmrB"/>
    <property type="match status" value="1"/>
</dbReference>
<feature type="transmembrane region" description="Helical" evidence="7">
    <location>
        <begin position="53"/>
        <end position="73"/>
    </location>
</feature>
<dbReference type="Gene3D" id="1.20.1250.20">
    <property type="entry name" value="MFS general substrate transporter like domains"/>
    <property type="match status" value="1"/>
</dbReference>
<evidence type="ECO:0000313" key="9">
    <source>
        <dbReference type="EMBL" id="GGD85226.1"/>
    </source>
</evidence>
<accession>A0A916ZC89</accession>
<dbReference type="GO" id="GO:0022857">
    <property type="term" value="F:transmembrane transporter activity"/>
    <property type="evidence" value="ECO:0007669"/>
    <property type="project" value="InterPro"/>
</dbReference>
<protein>
    <submittedName>
        <fullName evidence="9">Multidrug MFS transporter</fullName>
    </submittedName>
</protein>
<organism evidence="9 10">
    <name type="scientific">Paenibacillus nasutitermitis</name>
    <dbReference type="NCBI Taxonomy" id="1652958"/>
    <lineage>
        <taxon>Bacteria</taxon>
        <taxon>Bacillati</taxon>
        <taxon>Bacillota</taxon>
        <taxon>Bacilli</taxon>
        <taxon>Bacillales</taxon>
        <taxon>Paenibacillaceae</taxon>
        <taxon>Paenibacillus</taxon>
    </lineage>
</organism>
<proteinExistence type="predicted"/>
<dbReference type="InterPro" id="IPR011701">
    <property type="entry name" value="MFS"/>
</dbReference>
<evidence type="ECO:0000256" key="6">
    <source>
        <dbReference type="ARBA" id="ARBA00023136"/>
    </source>
</evidence>
<dbReference type="Gene3D" id="1.20.1720.10">
    <property type="entry name" value="Multidrug resistance protein D"/>
    <property type="match status" value="1"/>
</dbReference>
<keyword evidence="5 7" id="KW-1133">Transmembrane helix</keyword>
<feature type="transmembrane region" description="Helical" evidence="7">
    <location>
        <begin position="400"/>
        <end position="421"/>
    </location>
</feature>
<dbReference type="EMBL" id="BMHP01000003">
    <property type="protein sequence ID" value="GGD85226.1"/>
    <property type="molecule type" value="Genomic_DNA"/>
</dbReference>
<feature type="transmembrane region" description="Helical" evidence="7">
    <location>
        <begin position="267"/>
        <end position="292"/>
    </location>
</feature>
<feature type="transmembrane region" description="Helical" evidence="7">
    <location>
        <begin position="298"/>
        <end position="316"/>
    </location>
</feature>
<reference evidence="9" key="1">
    <citation type="journal article" date="2014" name="Int. J. Syst. Evol. Microbiol.">
        <title>Complete genome sequence of Corynebacterium casei LMG S-19264T (=DSM 44701T), isolated from a smear-ripened cheese.</title>
        <authorList>
            <consortium name="US DOE Joint Genome Institute (JGI-PGF)"/>
            <person name="Walter F."/>
            <person name="Albersmeier A."/>
            <person name="Kalinowski J."/>
            <person name="Ruckert C."/>
        </authorList>
    </citation>
    <scope>NUCLEOTIDE SEQUENCE</scope>
    <source>
        <strain evidence="9">CGMCC 1.15178</strain>
    </source>
</reference>
<feature type="transmembrane region" description="Helical" evidence="7">
    <location>
        <begin position="139"/>
        <end position="158"/>
    </location>
</feature>
<keyword evidence="10" id="KW-1185">Reference proteome</keyword>
<evidence type="ECO:0000256" key="1">
    <source>
        <dbReference type="ARBA" id="ARBA00004651"/>
    </source>
</evidence>
<evidence type="ECO:0000256" key="3">
    <source>
        <dbReference type="ARBA" id="ARBA00022475"/>
    </source>
</evidence>
<dbReference type="GO" id="GO:0005886">
    <property type="term" value="C:plasma membrane"/>
    <property type="evidence" value="ECO:0007669"/>
    <property type="project" value="UniProtKB-SubCell"/>
</dbReference>
<dbReference type="RefSeq" id="WP_188995964.1">
    <property type="nucleotide sequence ID" value="NZ_BMHP01000003.1"/>
</dbReference>
<keyword evidence="6 7" id="KW-0472">Membrane</keyword>
<dbReference type="CDD" id="cd17503">
    <property type="entry name" value="MFS_LmrB_MDR_like"/>
    <property type="match status" value="1"/>
</dbReference>
<comment type="subcellular location">
    <subcellularLocation>
        <location evidence="1">Cell membrane</location>
        <topology evidence="1">Multi-pass membrane protein</topology>
    </subcellularLocation>
</comment>
<dbReference type="InterPro" id="IPR036259">
    <property type="entry name" value="MFS_trans_sf"/>
</dbReference>
<dbReference type="Proteomes" id="UP000612456">
    <property type="component" value="Unassembled WGS sequence"/>
</dbReference>
<evidence type="ECO:0000256" key="4">
    <source>
        <dbReference type="ARBA" id="ARBA00022692"/>
    </source>
</evidence>
<feature type="transmembrane region" description="Helical" evidence="7">
    <location>
        <begin position="328"/>
        <end position="348"/>
    </location>
</feature>
<feature type="transmembrane region" description="Helical" evidence="7">
    <location>
        <begin position="226"/>
        <end position="247"/>
    </location>
</feature>
<keyword evidence="3" id="KW-1003">Cell membrane</keyword>
<evidence type="ECO:0000256" key="2">
    <source>
        <dbReference type="ARBA" id="ARBA00022448"/>
    </source>
</evidence>
<evidence type="ECO:0000313" key="10">
    <source>
        <dbReference type="Proteomes" id="UP000612456"/>
    </source>
</evidence>
<feature type="domain" description="Major facilitator superfamily (MFS) profile" evidence="8">
    <location>
        <begin position="16"/>
        <end position="471"/>
    </location>
</feature>
<feature type="transmembrane region" description="Helical" evidence="7">
    <location>
        <begin position="441"/>
        <end position="466"/>
    </location>
</feature>
<keyword evidence="4 7" id="KW-0812">Transmembrane</keyword>
<sequence>MNEQVREAIGLKRGPMLAALLIGAFVAFLSENLLTNAFPGLMREFNVSASTIQWLSTGYMLVIGVLVPVTALLQQWFTTRQMFMSSMALFLAGTCLCAGSPGFEILLMGRVVQACGTGLLVPLMINTILALYPPERRGAAMGLMGLVIMVAPVIGPALSGLVIDTLHWRWLFYMVIPVALFSIIYAFIYLKNVTEITKPRVDLLSIVMSTVGFGCVTYGFSQTAVWAGPGSYSLFAIGGLFLLLLIWRQLKIKEPLIDLSVFRYPAFSLVAVLIVVLMMVLFATTTLLPIYMQDVMQLTAFATGLLLMPGCILNAIMMPVTGKLFDKFGPRFVIMPGLVMIALSLWLFDGIDSDTTRGSVLFNHVLLFLGISFVVMPAQTAGMNQLPRHLVPHGTAIYNTLQQIAGGIGIALFVGIMSSGANRYLHHSLDPTAFQNKTQSIVAGLQTVFGIEFILAIIVLVLGWFINGRLCPDFSQKKEPKNHESRSNGAR</sequence>
<dbReference type="PANTHER" id="PTHR42718:SF43">
    <property type="entry name" value="LINCOMYCIN RESISTANCE PROTEIN LMRB"/>
    <property type="match status" value="1"/>
</dbReference>
<dbReference type="InterPro" id="IPR004638">
    <property type="entry name" value="EmrB-like"/>
</dbReference>
<gene>
    <name evidence="9" type="ORF">GCM10010911_49540</name>
</gene>
<feature type="transmembrane region" description="Helical" evidence="7">
    <location>
        <begin position="360"/>
        <end position="379"/>
    </location>
</feature>
<dbReference type="PROSITE" id="PS50850">
    <property type="entry name" value="MFS"/>
    <property type="match status" value="1"/>
</dbReference>
<dbReference type="PRINTS" id="PR01036">
    <property type="entry name" value="TCRTETB"/>
</dbReference>
<feature type="transmembrane region" description="Helical" evidence="7">
    <location>
        <begin position="201"/>
        <end position="220"/>
    </location>
</feature>
<dbReference type="Pfam" id="PF07690">
    <property type="entry name" value="MFS_1"/>
    <property type="match status" value="1"/>
</dbReference>
<feature type="transmembrane region" description="Helical" evidence="7">
    <location>
        <begin position="85"/>
        <end position="105"/>
    </location>
</feature>
<evidence type="ECO:0000256" key="5">
    <source>
        <dbReference type="ARBA" id="ARBA00022989"/>
    </source>
</evidence>